<name>H3AXD9_LATCH</name>
<dbReference type="InterPro" id="IPR003006">
    <property type="entry name" value="Ig/MHC_CS"/>
</dbReference>
<dbReference type="InterPro" id="IPR003597">
    <property type="entry name" value="Ig_C1-set"/>
</dbReference>
<dbReference type="AlphaFoldDB" id="H3AXD9"/>
<proteinExistence type="predicted"/>
<organism evidence="5 6">
    <name type="scientific">Latimeria chalumnae</name>
    <name type="common">Coelacanth</name>
    <dbReference type="NCBI Taxonomy" id="7897"/>
    <lineage>
        <taxon>Eukaryota</taxon>
        <taxon>Metazoa</taxon>
        <taxon>Chordata</taxon>
        <taxon>Craniata</taxon>
        <taxon>Vertebrata</taxon>
        <taxon>Euteleostomi</taxon>
        <taxon>Coelacanthiformes</taxon>
        <taxon>Coelacanthidae</taxon>
        <taxon>Latimeria</taxon>
    </lineage>
</organism>
<dbReference type="SUPFAM" id="SSF48726">
    <property type="entry name" value="Immunoglobulin"/>
    <property type="match status" value="3"/>
</dbReference>
<keyword evidence="1" id="KW-1015">Disulfide bond</keyword>
<dbReference type="FunCoup" id="H3AXD9">
    <property type="interactions" value="302"/>
</dbReference>
<evidence type="ECO:0000259" key="4">
    <source>
        <dbReference type="PROSITE" id="PS50835"/>
    </source>
</evidence>
<accession>H3AXD9</accession>
<dbReference type="InParanoid" id="H3AXD9"/>
<dbReference type="InterPro" id="IPR013783">
    <property type="entry name" value="Ig-like_fold"/>
</dbReference>
<dbReference type="HOGENOM" id="CLU_725537_0_0_1"/>
<sequence>IMLRFYIIYIFAFVFLSDARLSITTDPSPVTAQLGSDVVLKCDFTVDAPTPDLQYLIVKWFFNDTDLAEFNDKLIPSSSKVTMSEREIQNGNASLSIPKVTPADEGDYKCFVLYTPDKEEKTIRLKVEAPPRIQVSDPLIYKGRVNTLTCSASGYYPEDIRVMWLKDGQVLHNANLSTPQRNTHGTFNILCSYTFTPTMEDKDKTYSCHVNHTALRGPIQKDLQFVEAAPPSIQVSDPLIYKDRENTFSCSASGYYPDDIRVMWLKDGQDLKDAKLSSPQRNTDGTFNILHSYTFTPTEQDKDKTYSCHVNHTALWRPLQKDLQ</sequence>
<feature type="domain" description="Ig-like" evidence="4">
    <location>
        <begin position="19"/>
        <end position="124"/>
    </location>
</feature>
<evidence type="ECO:0000256" key="2">
    <source>
        <dbReference type="ARBA" id="ARBA00023180"/>
    </source>
</evidence>
<dbReference type="PANTHER" id="PTHR19971">
    <property type="entry name" value="SIGNAL-REGULATORY PROTEIN BETA"/>
    <property type="match status" value="1"/>
</dbReference>
<dbReference type="Ensembl" id="ENSLACT00000014410.1">
    <property type="protein sequence ID" value="ENSLACP00000014310.1"/>
    <property type="gene ID" value="ENSLACG00000012595.1"/>
</dbReference>
<keyword evidence="3" id="KW-0732">Signal</keyword>
<evidence type="ECO:0000256" key="3">
    <source>
        <dbReference type="SAM" id="SignalP"/>
    </source>
</evidence>
<dbReference type="SMART" id="SM00407">
    <property type="entry name" value="IGc1"/>
    <property type="match status" value="2"/>
</dbReference>
<dbReference type="PROSITE" id="PS50835">
    <property type="entry name" value="IG_LIKE"/>
    <property type="match status" value="3"/>
</dbReference>
<dbReference type="Pfam" id="PF07686">
    <property type="entry name" value="V-set"/>
    <property type="match status" value="1"/>
</dbReference>
<dbReference type="PROSITE" id="PS00290">
    <property type="entry name" value="IG_MHC"/>
    <property type="match status" value="2"/>
</dbReference>
<feature type="domain" description="Ig-like" evidence="4">
    <location>
        <begin position="131"/>
        <end position="224"/>
    </location>
</feature>
<dbReference type="Pfam" id="PF07654">
    <property type="entry name" value="C1-set"/>
    <property type="match status" value="2"/>
</dbReference>
<reference evidence="6" key="1">
    <citation type="submission" date="2011-08" db="EMBL/GenBank/DDBJ databases">
        <title>The draft genome of Latimeria chalumnae.</title>
        <authorList>
            <person name="Di Palma F."/>
            <person name="Alfoldi J."/>
            <person name="Johnson J."/>
            <person name="Berlin A."/>
            <person name="Gnerre S."/>
            <person name="Jaffe D."/>
            <person name="MacCallum I."/>
            <person name="Young S."/>
            <person name="Walker B.J."/>
            <person name="Lander E."/>
            <person name="Lindblad-Toh K."/>
        </authorList>
    </citation>
    <scope>NUCLEOTIDE SEQUENCE [LARGE SCALE GENOMIC DNA]</scope>
    <source>
        <strain evidence="6">Wild caught</strain>
    </source>
</reference>
<dbReference type="InterPro" id="IPR013106">
    <property type="entry name" value="Ig_V-set"/>
</dbReference>
<dbReference type="SMART" id="SM00409">
    <property type="entry name" value="IG"/>
    <property type="match status" value="1"/>
</dbReference>
<dbReference type="eggNOG" id="KOG3515">
    <property type="taxonomic scope" value="Eukaryota"/>
</dbReference>
<feature type="signal peptide" evidence="3">
    <location>
        <begin position="1"/>
        <end position="19"/>
    </location>
</feature>
<dbReference type="EMBL" id="AFYH01127845">
    <property type="status" value="NOT_ANNOTATED_CDS"/>
    <property type="molecule type" value="Genomic_DNA"/>
</dbReference>
<keyword evidence="6" id="KW-1185">Reference proteome</keyword>
<dbReference type="InterPro" id="IPR036179">
    <property type="entry name" value="Ig-like_dom_sf"/>
</dbReference>
<keyword evidence="2" id="KW-0325">Glycoprotein</keyword>
<dbReference type="GeneTree" id="ENSGT00940000163371"/>
<feature type="domain" description="Ig-like" evidence="4">
    <location>
        <begin position="231"/>
        <end position="324"/>
    </location>
</feature>
<reference evidence="5" key="3">
    <citation type="submission" date="2025-09" db="UniProtKB">
        <authorList>
            <consortium name="Ensembl"/>
        </authorList>
    </citation>
    <scope>IDENTIFICATION</scope>
</reference>
<dbReference type="Proteomes" id="UP000008672">
    <property type="component" value="Unassembled WGS sequence"/>
</dbReference>
<evidence type="ECO:0000256" key="1">
    <source>
        <dbReference type="ARBA" id="ARBA00023157"/>
    </source>
</evidence>
<dbReference type="Gene3D" id="2.60.40.10">
    <property type="entry name" value="Immunoglobulins"/>
    <property type="match status" value="3"/>
</dbReference>
<evidence type="ECO:0000313" key="5">
    <source>
        <dbReference type="Ensembl" id="ENSLACP00000014310.1"/>
    </source>
</evidence>
<evidence type="ECO:0000313" key="6">
    <source>
        <dbReference type="Proteomes" id="UP000008672"/>
    </source>
</evidence>
<dbReference type="CDD" id="cd00098">
    <property type="entry name" value="IgC1"/>
    <property type="match status" value="2"/>
</dbReference>
<dbReference type="EMBL" id="AFYH01127844">
    <property type="status" value="NOT_ANNOTATED_CDS"/>
    <property type="molecule type" value="Genomic_DNA"/>
</dbReference>
<reference evidence="5" key="2">
    <citation type="submission" date="2025-08" db="UniProtKB">
        <authorList>
            <consortium name="Ensembl"/>
        </authorList>
    </citation>
    <scope>IDENTIFICATION</scope>
</reference>
<dbReference type="InterPro" id="IPR051755">
    <property type="entry name" value="Ig-like_CS_Receptor"/>
</dbReference>
<protein>
    <recommendedName>
        <fullName evidence="4">Ig-like domain-containing protein</fullName>
    </recommendedName>
</protein>
<dbReference type="InterPro" id="IPR003599">
    <property type="entry name" value="Ig_sub"/>
</dbReference>
<feature type="chain" id="PRO_5003580716" description="Ig-like domain-containing protein" evidence="3">
    <location>
        <begin position="20"/>
        <end position="324"/>
    </location>
</feature>
<dbReference type="EMBL" id="AFYH01127843">
    <property type="status" value="NOT_ANNOTATED_CDS"/>
    <property type="molecule type" value="Genomic_DNA"/>
</dbReference>
<dbReference type="OMA" id="TYSCHVN"/>
<dbReference type="InterPro" id="IPR007110">
    <property type="entry name" value="Ig-like_dom"/>
</dbReference>